<keyword evidence="1" id="KW-0732">Signal</keyword>
<dbReference type="AlphaFoldDB" id="A0AAD2FF41"/>
<dbReference type="InterPro" id="IPR036249">
    <property type="entry name" value="Thioredoxin-like_sf"/>
</dbReference>
<dbReference type="InterPro" id="IPR004045">
    <property type="entry name" value="Glutathione_S-Trfase_N"/>
</dbReference>
<name>A0AAD2FF41_9STRA</name>
<dbReference type="PROSITE" id="PS50404">
    <property type="entry name" value="GST_NTER"/>
    <property type="match status" value="1"/>
</dbReference>
<organism evidence="3 4">
    <name type="scientific">Cylindrotheca closterium</name>
    <dbReference type="NCBI Taxonomy" id="2856"/>
    <lineage>
        <taxon>Eukaryota</taxon>
        <taxon>Sar</taxon>
        <taxon>Stramenopiles</taxon>
        <taxon>Ochrophyta</taxon>
        <taxon>Bacillariophyta</taxon>
        <taxon>Bacillariophyceae</taxon>
        <taxon>Bacillariophycidae</taxon>
        <taxon>Bacillariales</taxon>
        <taxon>Bacillariaceae</taxon>
        <taxon>Cylindrotheca</taxon>
    </lineage>
</organism>
<dbReference type="Proteomes" id="UP001295423">
    <property type="component" value="Unassembled WGS sequence"/>
</dbReference>
<keyword evidence="4" id="KW-1185">Reference proteome</keyword>
<protein>
    <recommendedName>
        <fullName evidence="2">GST N-terminal domain-containing protein</fullName>
    </recommendedName>
</protein>
<feature type="domain" description="GST N-terminal" evidence="2">
    <location>
        <begin position="135"/>
        <end position="218"/>
    </location>
</feature>
<dbReference type="PROSITE" id="PS51354">
    <property type="entry name" value="GLUTAREDOXIN_2"/>
    <property type="match status" value="1"/>
</dbReference>
<dbReference type="SUPFAM" id="SSF52833">
    <property type="entry name" value="Thioredoxin-like"/>
    <property type="match status" value="2"/>
</dbReference>
<dbReference type="EMBL" id="CAKOGP040000335">
    <property type="protein sequence ID" value="CAJ1934395.1"/>
    <property type="molecule type" value="Genomic_DNA"/>
</dbReference>
<evidence type="ECO:0000256" key="1">
    <source>
        <dbReference type="SAM" id="SignalP"/>
    </source>
</evidence>
<feature type="signal peptide" evidence="1">
    <location>
        <begin position="1"/>
        <end position="22"/>
    </location>
</feature>
<comment type="caution">
    <text evidence="3">The sequence shown here is derived from an EMBL/GenBank/DDBJ whole genome shotgun (WGS) entry which is preliminary data.</text>
</comment>
<dbReference type="PANTHER" id="PTHR45288:SF1">
    <property type="entry name" value="THIOREDOXIN FAMILY PROTEIN"/>
    <property type="match status" value="1"/>
</dbReference>
<reference evidence="3" key="1">
    <citation type="submission" date="2023-08" db="EMBL/GenBank/DDBJ databases">
        <authorList>
            <person name="Audoor S."/>
            <person name="Bilcke G."/>
        </authorList>
    </citation>
    <scope>NUCLEOTIDE SEQUENCE</scope>
</reference>
<evidence type="ECO:0000313" key="4">
    <source>
        <dbReference type="Proteomes" id="UP001295423"/>
    </source>
</evidence>
<proteinExistence type="predicted"/>
<evidence type="ECO:0000259" key="2">
    <source>
        <dbReference type="PROSITE" id="PS50404"/>
    </source>
</evidence>
<sequence>MTPTPLLLLSTIGVLGAFVCEAFVPSPLPQGSTTQVNGFLDNLMTATQSTPKVSLPADFVVPEPKPLSISEKTDIVEFAKSSAAFVARLGTGAFTLGWKIDSIFFKDDDSYSLKLGPFSIRDSSTVLQDAPRPNEALILYEYDASPYCKRVREMINLLDLTVEYRPCPGARQGKFSQELSERTGRQTVPYLIDPNTGVEMFESSDQIEYLLNTYGPSEDLFDRKALWPITFEAFSIFTSTVVAILKGIPGGKRQPNARPDNEQMKPIELWGYESSPFVRPVREKLGALCLPHKMVSCPRGSANRDKMVQKTGRFQVPFIVDPNTGIEMFESAEIVDYLEKVYTQS</sequence>
<dbReference type="Gene3D" id="3.40.30.10">
    <property type="entry name" value="Glutaredoxin"/>
    <property type="match status" value="2"/>
</dbReference>
<dbReference type="Pfam" id="PF13417">
    <property type="entry name" value="GST_N_3"/>
    <property type="match status" value="2"/>
</dbReference>
<evidence type="ECO:0000313" key="3">
    <source>
        <dbReference type="EMBL" id="CAJ1934395.1"/>
    </source>
</evidence>
<dbReference type="PANTHER" id="PTHR45288">
    <property type="entry name" value="THIOREDOXIN FAMILY PROTEIN"/>
    <property type="match status" value="1"/>
</dbReference>
<accession>A0AAD2FF41</accession>
<gene>
    <name evidence="3" type="ORF">CYCCA115_LOCUS3735</name>
</gene>
<feature type="chain" id="PRO_5041980934" description="GST N-terminal domain-containing protein" evidence="1">
    <location>
        <begin position="23"/>
        <end position="345"/>
    </location>
</feature>